<organism evidence="2 3">
    <name type="scientific">Linnemannia gamsii</name>
    <dbReference type="NCBI Taxonomy" id="64522"/>
    <lineage>
        <taxon>Eukaryota</taxon>
        <taxon>Fungi</taxon>
        <taxon>Fungi incertae sedis</taxon>
        <taxon>Mucoromycota</taxon>
        <taxon>Mortierellomycotina</taxon>
        <taxon>Mortierellomycetes</taxon>
        <taxon>Mortierellales</taxon>
        <taxon>Mortierellaceae</taxon>
        <taxon>Linnemannia</taxon>
    </lineage>
</organism>
<comment type="caution">
    <text evidence="2">The sequence shown here is derived from an EMBL/GenBank/DDBJ whole genome shotgun (WGS) entry which is preliminary data.</text>
</comment>
<name>A0A9P6QUF8_9FUNG</name>
<dbReference type="EMBL" id="JAAAIN010002063">
    <property type="protein sequence ID" value="KAG0297426.1"/>
    <property type="molecule type" value="Genomic_DNA"/>
</dbReference>
<evidence type="ECO:0000313" key="3">
    <source>
        <dbReference type="Proteomes" id="UP000823405"/>
    </source>
</evidence>
<dbReference type="AlphaFoldDB" id="A0A9P6QUF8"/>
<accession>A0A9P6QUF8</accession>
<feature type="non-terminal residue" evidence="2">
    <location>
        <position position="876"/>
    </location>
</feature>
<keyword evidence="3" id="KW-1185">Reference proteome</keyword>
<evidence type="ECO:0000256" key="1">
    <source>
        <dbReference type="SAM" id="Coils"/>
    </source>
</evidence>
<keyword evidence="1" id="KW-0175">Coiled coil</keyword>
<gene>
    <name evidence="2" type="ORF">BGZ97_004299</name>
</gene>
<sequence>MQPFQRFRLGDMVETLAVCQDGDGLPYSQLTDIQETFPGAIRFKREGVTLNFLEDENKKKYEPKRISHYPDDIIDIVLASPPVMAYTMVDAKSHTNEPAYPPQLLTGENMTMALASLSIQPLSPTTCSDALVPLSLSSSPSASTFSSSSVVLSQTSIARPMAVLSSIASEISQIQTKLDLSADNQFAYHNQHMQQLFHMVQRQNDTLTKLAEAKEREEKMLEELAAAKERDDEIKRVQQQTVDRLIVTQQKIEAILVQNYELHEYPIPRLFVVLPDSYEKWNPMNTLAERFRLFFLCECEGHSNPDIESAASPDQPNVTTAASTAPIVVKNNIHLAKHEGYELSRPTEFFEQYGPYVLGMLRILRHCLAVATVVAPAAALAENGLKDVMDGAKSISESTLEAVDISITFLKQKLEGDAVVDEIAECRTDIQEDVFSGLAALEGADLRRLESFLRKKDADKILGNLYRMTTETGHVKWVCLDHYRQVYREMAMESFLQCVETNGGSYDPYFGKTVVRLKSSTVAKDFFSRLSTQAPAVIGLNVTLDWQCDSADLMMLVDKVAQSNVQDMALVLKEPVSGTPLATRMKPGKGRYNSLLSLLSNVKIRSLALTDVGRLGLRTSSLPISNNSSLLQSFHFSGLIKNFDDARLAEIITHCRQLVDLRLGSRKWNGDETPLIDRAIGTLSGLKVLHRYCLYSGKYAATQGTSTCAPYGSVGLREIVDFGLPYPSGSAGLLENAIRRSSATLEVLVLHSRQTPRTFNLADFISGSISAPASSDCLLFARLTHLEIFSNCKRDSVELFGSILPQLALIHLSVHAPTSVLLNHVNLKCLKSLNVKQTKEDVLNSFCDRARLSPNCQIESLRLCNIEPTPNLLDFL</sequence>
<dbReference type="OrthoDB" id="2409706at2759"/>
<dbReference type="Proteomes" id="UP000823405">
    <property type="component" value="Unassembled WGS sequence"/>
</dbReference>
<protein>
    <submittedName>
        <fullName evidence="2">Uncharacterized protein</fullName>
    </submittedName>
</protein>
<evidence type="ECO:0000313" key="2">
    <source>
        <dbReference type="EMBL" id="KAG0297426.1"/>
    </source>
</evidence>
<feature type="coiled-coil region" evidence="1">
    <location>
        <begin position="200"/>
        <end position="231"/>
    </location>
</feature>
<reference evidence="2" key="1">
    <citation type="journal article" date="2020" name="Fungal Divers.">
        <title>Resolving the Mortierellaceae phylogeny through synthesis of multi-gene phylogenetics and phylogenomics.</title>
        <authorList>
            <person name="Vandepol N."/>
            <person name="Liber J."/>
            <person name="Desiro A."/>
            <person name="Na H."/>
            <person name="Kennedy M."/>
            <person name="Barry K."/>
            <person name="Grigoriev I.V."/>
            <person name="Miller A.N."/>
            <person name="O'Donnell K."/>
            <person name="Stajich J.E."/>
            <person name="Bonito G."/>
        </authorList>
    </citation>
    <scope>NUCLEOTIDE SEQUENCE</scope>
    <source>
        <strain evidence="2">NVP60</strain>
    </source>
</reference>
<proteinExistence type="predicted"/>